<reference evidence="3 4" key="1">
    <citation type="journal article" date="2018" name="Sci. Rep.">
        <title>Rhizobium tumorigenes sp. nov., a novel plant tumorigenic bacterium isolated from cane gall tumors on thornless blackberry.</title>
        <authorList>
            <person name="Kuzmanovi N."/>
            <person name="Smalla K."/>
            <person name="Gronow S."/>
            <person name="PuBawska J."/>
        </authorList>
    </citation>
    <scope>NUCLEOTIDE SEQUENCE [LARGE SCALE GENOMIC DNA]</scope>
    <source>
        <strain evidence="3 4">CCBAU 85046</strain>
    </source>
</reference>
<dbReference type="Pfam" id="PF18476">
    <property type="entry name" value="PIN_8"/>
    <property type="match status" value="1"/>
</dbReference>
<protein>
    <recommendedName>
        <fullName evidence="2">PIN like domain-containing protein</fullName>
    </recommendedName>
</protein>
<sequence length="140" mass="16002">MAGHQISAIAVEKSQDVILVTDDVKEDWWHYEGSRLVGPLPALRKEFLALTGRSIWLYTTEGFLRAAKEFVKVDISAAALKEVSAALNIQSQQRFQRYLKLTTDKIRLPLKSKLDDVERGEDKKKTNLSLNENEQEDEEQ</sequence>
<dbReference type="OrthoDB" id="9182727at2"/>
<dbReference type="RefSeq" id="WP_111161435.1">
    <property type="nucleotide sequence ID" value="NZ_PCDP01000037.1"/>
</dbReference>
<dbReference type="AlphaFoldDB" id="A0A2W4CII8"/>
<evidence type="ECO:0000313" key="3">
    <source>
        <dbReference type="EMBL" id="PZM12481.1"/>
    </source>
</evidence>
<keyword evidence="4" id="KW-1185">Reference proteome</keyword>
<dbReference type="InterPro" id="IPR041578">
    <property type="entry name" value="PIN_8"/>
</dbReference>
<proteinExistence type="predicted"/>
<feature type="region of interest" description="Disordered" evidence="1">
    <location>
        <begin position="115"/>
        <end position="140"/>
    </location>
</feature>
<dbReference type="Proteomes" id="UP000248925">
    <property type="component" value="Unassembled WGS sequence"/>
</dbReference>
<feature type="domain" description="PIN like" evidence="2">
    <location>
        <begin position="5"/>
        <end position="43"/>
    </location>
</feature>
<evidence type="ECO:0000256" key="1">
    <source>
        <dbReference type="SAM" id="MobiDB-lite"/>
    </source>
</evidence>
<evidence type="ECO:0000313" key="4">
    <source>
        <dbReference type="Proteomes" id="UP000248925"/>
    </source>
</evidence>
<organism evidence="3 4">
    <name type="scientific">Rhizobium tubonense</name>
    <dbReference type="NCBI Taxonomy" id="484088"/>
    <lineage>
        <taxon>Bacteria</taxon>
        <taxon>Pseudomonadati</taxon>
        <taxon>Pseudomonadota</taxon>
        <taxon>Alphaproteobacteria</taxon>
        <taxon>Hyphomicrobiales</taxon>
        <taxon>Rhizobiaceae</taxon>
        <taxon>Rhizobium/Agrobacterium group</taxon>
        <taxon>Rhizobium</taxon>
    </lineage>
</organism>
<comment type="caution">
    <text evidence="3">The sequence shown here is derived from an EMBL/GenBank/DDBJ whole genome shotgun (WGS) entry which is preliminary data.</text>
</comment>
<accession>A0A2W4CII8</accession>
<name>A0A2W4CII8_9HYPH</name>
<gene>
    <name evidence="3" type="ORF">CPY51_17020</name>
</gene>
<evidence type="ECO:0000259" key="2">
    <source>
        <dbReference type="Pfam" id="PF18476"/>
    </source>
</evidence>
<dbReference type="EMBL" id="PCDP01000037">
    <property type="protein sequence ID" value="PZM12481.1"/>
    <property type="molecule type" value="Genomic_DNA"/>
</dbReference>
<feature type="compositionally biased region" description="Basic and acidic residues" evidence="1">
    <location>
        <begin position="115"/>
        <end position="125"/>
    </location>
</feature>